<dbReference type="NCBIfam" id="TIGR01805">
    <property type="entry name" value="CM_mono_grmpos"/>
    <property type="match status" value="1"/>
</dbReference>
<accession>U4Q9N7</accession>
<dbReference type="InterPro" id="IPR002701">
    <property type="entry name" value="CM_II_prokaryot"/>
</dbReference>
<evidence type="ECO:0000259" key="3">
    <source>
        <dbReference type="PROSITE" id="PS51168"/>
    </source>
</evidence>
<dbReference type="STRING" id="1209989.TepRe1_2475"/>
<proteinExistence type="predicted"/>
<dbReference type="RefSeq" id="WP_023211643.1">
    <property type="nucleotide sequence ID" value="NC_015519.1"/>
</dbReference>
<feature type="domain" description="Chorismate mutase" evidence="3">
    <location>
        <begin position="1"/>
        <end position="88"/>
    </location>
</feature>
<dbReference type="InterPro" id="IPR011279">
    <property type="entry name" value="Chorismate_mutase_GmP"/>
</dbReference>
<evidence type="ECO:0000313" key="5">
    <source>
        <dbReference type="Proteomes" id="UP000010802"/>
    </source>
</evidence>
<dbReference type="GO" id="GO:0009697">
    <property type="term" value="P:salicylic acid biosynthetic process"/>
    <property type="evidence" value="ECO:0007669"/>
    <property type="project" value="TreeGrafter"/>
</dbReference>
<name>U4Q9N7_TEPAE</name>
<keyword evidence="2" id="KW-0175">Coiled coil</keyword>
<sequence length="95" mass="11465">MDELEELRARIDEIDAKLVELFEKRMEISHKIALYKIANDMPITNDEREKEVLNKNIARLKDRGFEPKLVEFFSMLFKLSKEVQNEEFKKQTKYQ</sequence>
<dbReference type="KEGG" id="tae:TepiRe1_2664"/>
<feature type="coiled-coil region" evidence="2">
    <location>
        <begin position="4"/>
        <end position="63"/>
    </location>
</feature>
<dbReference type="Proteomes" id="UP000010802">
    <property type="component" value="Chromosome"/>
</dbReference>
<dbReference type="InterPro" id="IPR036979">
    <property type="entry name" value="CM_dom_sf"/>
</dbReference>
<dbReference type="Gene3D" id="1.20.59.10">
    <property type="entry name" value="Chorismate mutase"/>
    <property type="match status" value="1"/>
</dbReference>
<keyword evidence="5" id="KW-1185">Reference proteome</keyword>
<protein>
    <submittedName>
        <fullName evidence="4">Chorismate mutase</fullName>
    </submittedName>
</protein>
<evidence type="ECO:0000313" key="4">
    <source>
        <dbReference type="EMBL" id="CDI41044.1"/>
    </source>
</evidence>
<dbReference type="InterPro" id="IPR051331">
    <property type="entry name" value="Chorismate_mutase-related"/>
</dbReference>
<dbReference type="SUPFAM" id="SSF48600">
    <property type="entry name" value="Chorismate mutase II"/>
    <property type="match status" value="1"/>
</dbReference>
<dbReference type="GO" id="GO:0046417">
    <property type="term" value="P:chorismate metabolic process"/>
    <property type="evidence" value="ECO:0007669"/>
    <property type="project" value="InterPro"/>
</dbReference>
<dbReference type="HOGENOM" id="CLU_131518_3_3_9"/>
<gene>
    <name evidence="4" type="ordered locus">TEPIRE1_2664</name>
</gene>
<dbReference type="GO" id="GO:0004106">
    <property type="term" value="F:chorismate mutase activity"/>
    <property type="evidence" value="ECO:0007669"/>
    <property type="project" value="InterPro"/>
</dbReference>
<dbReference type="InterPro" id="IPR036263">
    <property type="entry name" value="Chorismate_II_sf"/>
</dbReference>
<evidence type="ECO:0000256" key="2">
    <source>
        <dbReference type="SAM" id="Coils"/>
    </source>
</evidence>
<dbReference type="EMBL" id="HF563609">
    <property type="protein sequence ID" value="CDI41044.1"/>
    <property type="molecule type" value="Genomic_DNA"/>
</dbReference>
<keyword evidence="1" id="KW-0413">Isomerase</keyword>
<dbReference type="AlphaFoldDB" id="U4Q9N7"/>
<dbReference type="PANTHER" id="PTHR38041:SF1">
    <property type="entry name" value="CHORISMATE MUTASE"/>
    <property type="match status" value="1"/>
</dbReference>
<organism evidence="4 5">
    <name type="scientific">Tepidanaerobacter acetatoxydans (strain DSM 21804 / JCM 16047 / Re1)</name>
    <dbReference type="NCBI Taxonomy" id="1209989"/>
    <lineage>
        <taxon>Bacteria</taxon>
        <taxon>Bacillati</taxon>
        <taxon>Bacillota</taxon>
        <taxon>Clostridia</taxon>
        <taxon>Thermosediminibacterales</taxon>
        <taxon>Tepidanaerobacteraceae</taxon>
        <taxon>Tepidanaerobacter</taxon>
    </lineage>
</organism>
<evidence type="ECO:0000256" key="1">
    <source>
        <dbReference type="ARBA" id="ARBA00023235"/>
    </source>
</evidence>
<dbReference type="Pfam" id="PF01817">
    <property type="entry name" value="CM_2"/>
    <property type="match status" value="1"/>
</dbReference>
<dbReference type="SMART" id="SM00830">
    <property type="entry name" value="CM_2"/>
    <property type="match status" value="1"/>
</dbReference>
<dbReference type="PANTHER" id="PTHR38041">
    <property type="entry name" value="CHORISMATE MUTASE"/>
    <property type="match status" value="1"/>
</dbReference>
<dbReference type="eggNOG" id="COG1605">
    <property type="taxonomic scope" value="Bacteria"/>
</dbReference>
<reference evidence="5" key="1">
    <citation type="journal article" date="2013" name="Genome Announc.">
        <title>First genome sequence of a syntrophic acetate-oxidizing bacterium, Tepidanaerobacter acetatoxydans strain Re1.</title>
        <authorList>
            <person name="Manzoor S."/>
            <person name="Bongcam-Rudloff E."/>
            <person name="Schnurer A."/>
            <person name="Muller B."/>
        </authorList>
    </citation>
    <scope>NUCLEOTIDE SEQUENCE [LARGE SCALE GENOMIC DNA]</scope>
    <source>
        <strain evidence="5">Re1</strain>
    </source>
</reference>
<dbReference type="PROSITE" id="PS51168">
    <property type="entry name" value="CHORISMATE_MUT_2"/>
    <property type="match status" value="1"/>
</dbReference>